<comment type="domain">
    <text evidence="6">Has four distinct domains: an N-terminal nucleotidyltransferase (NT) domain responsible for UTase activity, a central HD domain that encodes UR activity, and two C-terminal ACT domains that seem to have a role in glutamine sensing.</text>
</comment>
<name>D5EM28_CORAD</name>
<evidence type="ECO:0000256" key="5">
    <source>
        <dbReference type="ARBA" id="ARBA00023268"/>
    </source>
</evidence>
<dbReference type="SUPFAM" id="SSF81593">
    <property type="entry name" value="Nucleotidyltransferase substrate binding subunit/domain"/>
    <property type="match status" value="1"/>
</dbReference>
<dbReference type="NCBIfam" id="TIGR01693">
    <property type="entry name" value="UTase_glnD"/>
    <property type="match status" value="1"/>
</dbReference>
<dbReference type="EMBL" id="CP001998">
    <property type="protein sequence ID" value="ADE55188.1"/>
    <property type="molecule type" value="Genomic_DNA"/>
</dbReference>
<dbReference type="InterPro" id="IPR013546">
    <property type="entry name" value="PII_UdlTrfase/GS_AdlTrfase"/>
</dbReference>
<comment type="catalytic activity">
    <reaction evidence="6">
        <text>[protein-PII]-uridylyl-L-tyrosine + H2O = [protein-PII]-L-tyrosine + UMP + H(+)</text>
        <dbReference type="Rhea" id="RHEA:48600"/>
        <dbReference type="Rhea" id="RHEA-COMP:12147"/>
        <dbReference type="Rhea" id="RHEA-COMP:12148"/>
        <dbReference type="ChEBI" id="CHEBI:15377"/>
        <dbReference type="ChEBI" id="CHEBI:15378"/>
        <dbReference type="ChEBI" id="CHEBI:46858"/>
        <dbReference type="ChEBI" id="CHEBI:57865"/>
        <dbReference type="ChEBI" id="CHEBI:90602"/>
    </reaction>
</comment>
<evidence type="ECO:0000256" key="4">
    <source>
        <dbReference type="ARBA" id="ARBA00022842"/>
    </source>
</evidence>
<dbReference type="PROSITE" id="PS51671">
    <property type="entry name" value="ACT"/>
    <property type="match status" value="2"/>
</dbReference>
<dbReference type="InterPro" id="IPR002934">
    <property type="entry name" value="Polymerase_NTP_transf_dom"/>
</dbReference>
<dbReference type="SUPFAM" id="SSF81891">
    <property type="entry name" value="Poly A polymerase C-terminal region-like"/>
    <property type="match status" value="1"/>
</dbReference>
<feature type="domain" description="ACT" evidence="7">
    <location>
        <begin position="859"/>
        <end position="932"/>
    </location>
</feature>
<gene>
    <name evidence="6" type="primary">glnD</name>
    <name evidence="9" type="ordered locus">Caka_2170</name>
</gene>
<dbReference type="Gene3D" id="3.30.460.10">
    <property type="entry name" value="Beta Polymerase, domain 2"/>
    <property type="match status" value="1"/>
</dbReference>
<dbReference type="KEGG" id="caa:Caka_2170"/>
<dbReference type="eggNOG" id="COG2844">
    <property type="taxonomic scope" value="Bacteria"/>
</dbReference>
<organism evidence="9 10">
    <name type="scientific">Coraliomargarita akajimensis (strain DSM 45221 / IAM 15411 / JCM 23193 / KCTC 12865 / 04OKA010-24)</name>
    <dbReference type="NCBI Taxonomy" id="583355"/>
    <lineage>
        <taxon>Bacteria</taxon>
        <taxon>Pseudomonadati</taxon>
        <taxon>Verrucomicrobiota</taxon>
        <taxon>Opitutia</taxon>
        <taxon>Puniceicoccales</taxon>
        <taxon>Coraliomargaritaceae</taxon>
        <taxon>Coraliomargarita</taxon>
    </lineage>
</organism>
<evidence type="ECO:0000256" key="3">
    <source>
        <dbReference type="ARBA" id="ARBA00022801"/>
    </source>
</evidence>
<keyword evidence="1 6" id="KW-0808">Transferase</keyword>
<accession>D5EM28</accession>
<dbReference type="PANTHER" id="PTHR47320:SF1">
    <property type="entry name" value="BIFUNCTIONAL URIDYLYLTRANSFERASE_URIDYLYL-REMOVING ENZYME"/>
    <property type="match status" value="1"/>
</dbReference>
<comment type="similarity">
    <text evidence="6">Belongs to the GlnD family.</text>
</comment>
<dbReference type="AlphaFoldDB" id="D5EM28"/>
<dbReference type="Pfam" id="PF01909">
    <property type="entry name" value="NTP_transf_2"/>
    <property type="match status" value="1"/>
</dbReference>
<feature type="domain" description="ACT" evidence="7">
    <location>
        <begin position="741"/>
        <end position="824"/>
    </location>
</feature>
<comment type="activity regulation">
    <text evidence="6">Uridylyltransferase (UTase) activity is inhibited by glutamine, while glutamine activates uridylyl-removing (UR) activity.</text>
</comment>
<dbReference type="InterPro" id="IPR002912">
    <property type="entry name" value="ACT_dom"/>
</dbReference>
<proteinExistence type="inferred from homology"/>
<dbReference type="EC" id="2.7.7.59" evidence="6"/>
<dbReference type="CDD" id="cd04873">
    <property type="entry name" value="ACT_UUR-ACR-like"/>
    <property type="match status" value="1"/>
</dbReference>
<dbReference type="PANTHER" id="PTHR47320">
    <property type="entry name" value="BIFUNCTIONAL URIDYLYLTRANSFERASE/URIDYLYL-REMOVING ENZYME"/>
    <property type="match status" value="1"/>
</dbReference>
<dbReference type="PIRSF" id="PIRSF006288">
    <property type="entry name" value="PII_uridyltransf"/>
    <property type="match status" value="1"/>
</dbReference>
<dbReference type="InterPro" id="IPR043519">
    <property type="entry name" value="NT_sf"/>
</dbReference>
<keyword evidence="10" id="KW-1185">Reference proteome</keyword>
<dbReference type="GO" id="GO:0006808">
    <property type="term" value="P:regulation of nitrogen utilization"/>
    <property type="evidence" value="ECO:0007669"/>
    <property type="project" value="UniProtKB-UniRule"/>
</dbReference>
<keyword evidence="4 6" id="KW-0460">Magnesium</keyword>
<keyword evidence="3 6" id="KW-0378">Hydrolase</keyword>
<dbReference type="GO" id="GO:0008773">
    <property type="term" value="F:[protein-PII] uridylyltransferase activity"/>
    <property type="evidence" value="ECO:0007669"/>
    <property type="project" value="UniProtKB-UniRule"/>
</dbReference>
<dbReference type="RefSeq" id="WP_013043910.1">
    <property type="nucleotide sequence ID" value="NC_014008.1"/>
</dbReference>
<keyword evidence="5 6" id="KW-0511">Multifunctional enzyme</keyword>
<evidence type="ECO:0000256" key="1">
    <source>
        <dbReference type="ARBA" id="ARBA00022679"/>
    </source>
</evidence>
<dbReference type="Pfam" id="PF01966">
    <property type="entry name" value="HD"/>
    <property type="match status" value="1"/>
</dbReference>
<dbReference type="InterPro" id="IPR045865">
    <property type="entry name" value="ACT-like_dom_sf"/>
</dbReference>
<evidence type="ECO:0000256" key="2">
    <source>
        <dbReference type="ARBA" id="ARBA00022695"/>
    </source>
</evidence>
<dbReference type="GO" id="GO:0008081">
    <property type="term" value="F:phosphoric diester hydrolase activity"/>
    <property type="evidence" value="ECO:0007669"/>
    <property type="project" value="UniProtKB-UniRule"/>
</dbReference>
<comment type="catalytic activity">
    <reaction evidence="6">
        <text>[protein-PII]-L-tyrosine + UTP = [protein-PII]-uridylyl-L-tyrosine + diphosphate</text>
        <dbReference type="Rhea" id="RHEA:13673"/>
        <dbReference type="Rhea" id="RHEA-COMP:12147"/>
        <dbReference type="Rhea" id="RHEA-COMP:12148"/>
        <dbReference type="ChEBI" id="CHEBI:33019"/>
        <dbReference type="ChEBI" id="CHEBI:46398"/>
        <dbReference type="ChEBI" id="CHEBI:46858"/>
        <dbReference type="ChEBI" id="CHEBI:90602"/>
        <dbReference type="EC" id="2.7.7.59"/>
    </reaction>
</comment>
<evidence type="ECO:0000256" key="6">
    <source>
        <dbReference type="HAMAP-Rule" id="MF_00277"/>
    </source>
</evidence>
<dbReference type="STRING" id="583355.Caka_2170"/>
<dbReference type="EC" id="3.1.4.-" evidence="6"/>
<dbReference type="HAMAP" id="MF_00277">
    <property type="entry name" value="PII_uridylyl_transf"/>
    <property type="match status" value="1"/>
</dbReference>
<dbReference type="Pfam" id="PF08335">
    <property type="entry name" value="GlnD_UR_UTase"/>
    <property type="match status" value="1"/>
</dbReference>
<dbReference type="HOGENOM" id="CLU_012833_1_0_0"/>
<dbReference type="PROSITE" id="PS51831">
    <property type="entry name" value="HD"/>
    <property type="match status" value="1"/>
</dbReference>
<dbReference type="Gene3D" id="1.10.3090.10">
    <property type="entry name" value="cca-adding enzyme, domain 2"/>
    <property type="match status" value="1"/>
</dbReference>
<feature type="region of interest" description="Uridylyltransferase" evidence="6">
    <location>
        <begin position="1"/>
        <end position="372"/>
    </location>
</feature>
<comment type="caution">
    <text evidence="6">Lacks conserved residue(s) required for the propagation of feature annotation.</text>
</comment>
<dbReference type="CDD" id="cd04900">
    <property type="entry name" value="ACT_UUR-like_1"/>
    <property type="match status" value="1"/>
</dbReference>
<protein>
    <recommendedName>
        <fullName evidence="6">Bifunctional uridylyltransferase/uridylyl-removing enzyme</fullName>
        <shortName evidence="6">UTase/UR</shortName>
    </recommendedName>
    <alternativeName>
        <fullName evidence="6">Bifunctional [protein-PII] modification enzyme</fullName>
    </alternativeName>
    <alternativeName>
        <fullName evidence="6">Bifunctional nitrogen sensor protein</fullName>
    </alternativeName>
    <domain>
        <recommendedName>
            <fullName evidence="6">[Protein-PII] uridylyltransferase</fullName>
            <shortName evidence="6">PII uridylyltransferase</shortName>
            <shortName evidence="6">UTase</shortName>
            <ecNumber evidence="6">2.7.7.59</ecNumber>
        </recommendedName>
    </domain>
    <domain>
        <recommendedName>
            <fullName evidence="6">[Protein-PII]-UMP uridylyl-removing enzyme</fullName>
            <shortName evidence="6">UR</shortName>
            <ecNumber evidence="6">3.1.4.-</ecNumber>
        </recommendedName>
    </domain>
</protein>
<comment type="cofactor">
    <cofactor evidence="6">
        <name>Mg(2+)</name>
        <dbReference type="ChEBI" id="CHEBI:18420"/>
    </cofactor>
</comment>
<feature type="domain" description="HD" evidence="8">
    <location>
        <begin position="502"/>
        <end position="613"/>
    </location>
</feature>
<dbReference type="Gene3D" id="1.20.120.330">
    <property type="entry name" value="Nucleotidyltransferases domain 2"/>
    <property type="match status" value="1"/>
</dbReference>
<dbReference type="Proteomes" id="UP000000925">
    <property type="component" value="Chromosome"/>
</dbReference>
<evidence type="ECO:0000259" key="8">
    <source>
        <dbReference type="PROSITE" id="PS51831"/>
    </source>
</evidence>
<keyword evidence="2 6" id="KW-0548">Nucleotidyltransferase</keyword>
<dbReference type="CDD" id="cd05401">
    <property type="entry name" value="NT_GlnE_GlnD_like"/>
    <property type="match status" value="1"/>
</dbReference>
<dbReference type="InterPro" id="IPR010043">
    <property type="entry name" value="UTase/UR"/>
</dbReference>
<dbReference type="OrthoDB" id="9758038at2"/>
<evidence type="ECO:0000313" key="9">
    <source>
        <dbReference type="EMBL" id="ADE55188.1"/>
    </source>
</evidence>
<sequence length="932" mass="107728">MPFQDHPLFRRLRKHAQRRLVFDPGVPRNKQLPAYKRFLELENEMLKRYHRKGDSGLKVAQARAVMVDVVIENLFLAALDMYMTQHGKLPCKLAILATGGYGRGELNPHSDIDIMLLYPDRISNRKRFEQFQELLTEEILYPLWDLGWKIGHASRNTKEVIDEARVEIQSKNAILESRMICGSEPLFADMYRRFKAYLNKESSDAYIKQRLIDEKERHGKFANTVYLQEPDIKNGVGGLRDYQNILWMANLKHGYRSFRDIEKAKMLRRDERIAMDQAYDFLLRTRTEVHMNNRRPTDKLNLEQQPIVAEGLLYPQEDIFARVEAFMKDYYSAARTIYHTSEYLKKRLSLNADRLGGKITFREALRARQHLPMKKVDGFLLYDKTLSPESKTVFKDDPTRLIRVFRYQQQFGASFDADLLHLMSRSIPLIDSEVIMSPAAAKSFLSILRAPGEVYQTLVTMHELGILGRYLPEFGKLTCMVQHEYYHRYTADMHVLRTIKHLDDVFLKASDVDARYERELRKNDDPLLLYLILLLHDIGKSEGIKGHDVAGVKIAKPILDRFGINKEQQEQILFIIRNHLEMARIWQRFDIEDPHTTASFAETVGDPDKLRFLYVHTYCDARGTAPTLWNSYKDSMHRNLYMATIEQFQDEAVIQRKRKEQIAMLNEQLLSRSIEGVSKDEIEAHFTLLPERYFINTSADEIELHLRMVHQLLTQIQTAESVGTLAPIIDWRDDRDLNMTVVNVVTWDRAGLFYKLAGALTLAGVNIVSTKAISRSDHISIDTFYLMNPEGGVVTNSGAEATFKSHLEESLVQGKRLSPQIDDLEKKAIASAKKARDMLPAPFPPSVDVYHELSLKRTIIEVQASDRIALLYRLARLIHYKGFDISFARIATERGVAMDTFYIENGDSKSSASTDNLLELREGLEKIVKEDL</sequence>
<dbReference type="SUPFAM" id="SSF81301">
    <property type="entry name" value="Nucleotidyltransferase"/>
    <property type="match status" value="1"/>
</dbReference>
<dbReference type="SUPFAM" id="SSF55021">
    <property type="entry name" value="ACT-like"/>
    <property type="match status" value="2"/>
</dbReference>
<comment type="function">
    <text evidence="6">Modifies, by uridylylation and deuridylylation, the PII regulatory proteins (GlnB and homologs), in response to the nitrogen status of the cell that GlnD senses through the glutamine level. Under low glutamine levels, catalyzes the conversion of the PII proteins and UTP to PII-UMP and PPi, while under higher glutamine levels, GlnD hydrolyzes PII-UMP to PII and UMP (deuridylylation). Thus, controls uridylylation state and activity of the PII proteins, and plays an important role in the regulation of nitrogen assimilation and metabolism.</text>
</comment>
<evidence type="ECO:0000313" key="10">
    <source>
        <dbReference type="Proteomes" id="UP000000925"/>
    </source>
</evidence>
<evidence type="ECO:0000259" key="7">
    <source>
        <dbReference type="PROSITE" id="PS51671"/>
    </source>
</evidence>
<reference evidence="9 10" key="1">
    <citation type="journal article" date="2010" name="Stand. Genomic Sci.">
        <title>Complete genome sequence of Coraliomargarita akajimensis type strain (04OKA010-24).</title>
        <authorList>
            <person name="Mavromatis K."/>
            <person name="Abt B."/>
            <person name="Brambilla E."/>
            <person name="Lapidus A."/>
            <person name="Copeland A."/>
            <person name="Deshpande S."/>
            <person name="Nolan M."/>
            <person name="Lucas S."/>
            <person name="Tice H."/>
            <person name="Cheng J.F."/>
            <person name="Han C."/>
            <person name="Detter J.C."/>
            <person name="Woyke T."/>
            <person name="Goodwin L."/>
            <person name="Pitluck S."/>
            <person name="Held B."/>
            <person name="Brettin T."/>
            <person name="Tapia R."/>
            <person name="Ivanova N."/>
            <person name="Mikhailova N."/>
            <person name="Pati A."/>
            <person name="Liolios K."/>
            <person name="Chen A."/>
            <person name="Palaniappan K."/>
            <person name="Land M."/>
            <person name="Hauser L."/>
            <person name="Chang Y.J."/>
            <person name="Jeffries C.D."/>
            <person name="Rohde M."/>
            <person name="Goker M."/>
            <person name="Bristow J."/>
            <person name="Eisen J.A."/>
            <person name="Markowitz V."/>
            <person name="Hugenholtz P."/>
            <person name="Klenk H.P."/>
            <person name="Kyrpides N.C."/>
        </authorList>
    </citation>
    <scope>NUCLEOTIDE SEQUENCE [LARGE SCALE GENOMIC DNA]</scope>
    <source>
        <strain evidence="10">DSM 45221 / IAM 15411 / JCM 23193 / KCTC 12865</strain>
    </source>
</reference>
<dbReference type="InterPro" id="IPR006674">
    <property type="entry name" value="HD_domain"/>
</dbReference>